<organism evidence="2 3">
    <name type="scientific">Pigmentiphaga aceris</name>
    <dbReference type="NCBI Taxonomy" id="1940612"/>
    <lineage>
        <taxon>Bacteria</taxon>
        <taxon>Pseudomonadati</taxon>
        <taxon>Pseudomonadota</taxon>
        <taxon>Betaproteobacteria</taxon>
        <taxon>Burkholderiales</taxon>
        <taxon>Alcaligenaceae</taxon>
        <taxon>Pigmentiphaga</taxon>
    </lineage>
</organism>
<dbReference type="AlphaFoldDB" id="A0A5C0ARN8"/>
<feature type="transmembrane region" description="Helical" evidence="1">
    <location>
        <begin position="6"/>
        <end position="28"/>
    </location>
</feature>
<dbReference type="EMBL" id="CP043046">
    <property type="protein sequence ID" value="QEI04822.1"/>
    <property type="molecule type" value="Genomic_DNA"/>
</dbReference>
<keyword evidence="1" id="KW-1133">Transmembrane helix</keyword>
<dbReference type="Proteomes" id="UP000325161">
    <property type="component" value="Chromosome"/>
</dbReference>
<keyword evidence="3" id="KW-1185">Reference proteome</keyword>
<keyword evidence="1" id="KW-0472">Membrane</keyword>
<gene>
    <name evidence="2" type="ORF">FXN63_02420</name>
</gene>
<dbReference type="KEGG" id="pacr:FXN63_02420"/>
<sequence length="68" mass="7568">MNQGPILETAFLTITAAVLTLSLIISACRIMGGEKEKRTRKDVKEDKPWTASVHLLAAVLVFLYYLFA</sequence>
<protein>
    <submittedName>
        <fullName evidence="2">Uncharacterized protein</fullName>
    </submittedName>
</protein>
<accession>A0A5C0ARN8</accession>
<proteinExistence type="predicted"/>
<evidence type="ECO:0000256" key="1">
    <source>
        <dbReference type="SAM" id="Phobius"/>
    </source>
</evidence>
<reference evidence="2 3" key="1">
    <citation type="submission" date="2019-08" db="EMBL/GenBank/DDBJ databases">
        <title>Amphibian skin-associated Pigmentiphaga: genome sequence and occurrence across geography and hosts.</title>
        <authorList>
            <person name="Bletz M.C."/>
            <person name="Bunk B."/>
            <person name="Sproeer C."/>
            <person name="Biwer P."/>
            <person name="Reiter S."/>
            <person name="Rabemananjara F.C.E."/>
            <person name="Schulz S."/>
            <person name="Overmann J."/>
            <person name="Vences M."/>
        </authorList>
    </citation>
    <scope>NUCLEOTIDE SEQUENCE [LARGE SCALE GENOMIC DNA]</scope>
    <source>
        <strain evidence="2 3">Mada1488</strain>
    </source>
</reference>
<name>A0A5C0ARN8_9BURK</name>
<evidence type="ECO:0000313" key="3">
    <source>
        <dbReference type="Proteomes" id="UP000325161"/>
    </source>
</evidence>
<feature type="transmembrane region" description="Helical" evidence="1">
    <location>
        <begin position="49"/>
        <end position="67"/>
    </location>
</feature>
<keyword evidence="1" id="KW-0812">Transmembrane</keyword>
<dbReference type="RefSeq" id="WP_148812503.1">
    <property type="nucleotide sequence ID" value="NZ_CP043046.1"/>
</dbReference>
<evidence type="ECO:0000313" key="2">
    <source>
        <dbReference type="EMBL" id="QEI04822.1"/>
    </source>
</evidence>